<evidence type="ECO:0000313" key="4">
    <source>
        <dbReference type="EMBL" id="CBK23607.2"/>
    </source>
</evidence>
<dbReference type="InParanoid" id="D8M608"/>
<dbReference type="OrthoDB" id="185175at2759"/>
<dbReference type="RefSeq" id="XP_012897655.1">
    <property type="nucleotide sequence ID" value="XM_013042201.1"/>
</dbReference>
<keyword evidence="5" id="KW-1185">Reference proteome</keyword>
<dbReference type="Pfam" id="PF00784">
    <property type="entry name" value="MyTH4"/>
    <property type="match status" value="1"/>
</dbReference>
<organism evidence="4">
    <name type="scientific">Blastocystis hominis</name>
    <dbReference type="NCBI Taxonomy" id="12968"/>
    <lineage>
        <taxon>Eukaryota</taxon>
        <taxon>Sar</taxon>
        <taxon>Stramenopiles</taxon>
        <taxon>Bigyra</taxon>
        <taxon>Opalozoa</taxon>
        <taxon>Opalinata</taxon>
        <taxon>Blastocystidae</taxon>
        <taxon>Blastocystis</taxon>
    </lineage>
</organism>
<dbReference type="InterPro" id="IPR038185">
    <property type="entry name" value="MyTH4_dom_sf"/>
</dbReference>
<dbReference type="EMBL" id="FN668661">
    <property type="protein sequence ID" value="CBK23607.2"/>
    <property type="molecule type" value="Genomic_DNA"/>
</dbReference>
<evidence type="ECO:0000256" key="1">
    <source>
        <dbReference type="SAM" id="MobiDB-lite"/>
    </source>
</evidence>
<dbReference type="PANTHER" id="PTHR45876">
    <property type="entry name" value="FI04035P"/>
    <property type="match status" value="1"/>
</dbReference>
<accession>D8M608</accession>
<dbReference type="PROSITE" id="PS50238">
    <property type="entry name" value="RHOGAP"/>
    <property type="match status" value="1"/>
</dbReference>
<dbReference type="PANTHER" id="PTHR45876:SF8">
    <property type="entry name" value="FI04035P"/>
    <property type="match status" value="1"/>
</dbReference>
<dbReference type="GO" id="GO:0007165">
    <property type="term" value="P:signal transduction"/>
    <property type="evidence" value="ECO:0007669"/>
    <property type="project" value="InterPro"/>
</dbReference>
<proteinExistence type="predicted"/>
<dbReference type="Pfam" id="PF00620">
    <property type="entry name" value="RhoGAP"/>
    <property type="match status" value="1"/>
</dbReference>
<evidence type="ECO:0008006" key="6">
    <source>
        <dbReference type="Google" id="ProtNLM"/>
    </source>
</evidence>
<dbReference type="InterPro" id="IPR000857">
    <property type="entry name" value="MyTH4_dom"/>
</dbReference>
<feature type="region of interest" description="Disordered" evidence="1">
    <location>
        <begin position="425"/>
        <end position="451"/>
    </location>
</feature>
<reference evidence="4" key="1">
    <citation type="submission" date="2010-02" db="EMBL/GenBank/DDBJ databases">
        <title>Sequencing and annotation of the Blastocystis hominis genome.</title>
        <authorList>
            <person name="Wincker P."/>
        </authorList>
    </citation>
    <scope>NUCLEOTIDE SEQUENCE</scope>
    <source>
        <strain evidence="4">Singapore isolate B</strain>
    </source>
</reference>
<evidence type="ECO:0000313" key="5">
    <source>
        <dbReference type="Proteomes" id="UP000008312"/>
    </source>
</evidence>
<evidence type="ECO:0000259" key="3">
    <source>
        <dbReference type="PROSITE" id="PS51016"/>
    </source>
</evidence>
<name>D8M608_BLAHO</name>
<sequence length="654" mass="75261">MHYASIYFQRKKPRLFHSFSLEELISYTTEVPLRPLHFIHQLITSTVLEIERDIMIFMDITVGYMSSESTSTVNKKLLDNIVYQSFWSQSIFDEVVCFTMKEINNNPQETSCYLGFKLLYILLMMRRPSLPLLKYVLSFVYRQIVDSNVGGFAREIMKEYLENPSPAIGNFDMNWFAKICDLADQGFKPFPLSLAHLSLKEIIETENFAGMLLSHGIMPPKNFSYAWYPLSCSSASLTPLVGTSICRDPYVHQMFSSFLQGVILYIRITHDREFKERLVILDESLLKIRWMSLHSTKPKLREFHVKDFEVSVASVSWIKGSIEGLNHQELFAIKLTLYNTDETINIAVSSHIERDRVLRFLNQWINWYQLYAQDLDSMDPNTLTQEKKSLSEEDTPGKKYRRSLEQYLDTVEPFAASLTNPYNSLSDSCSTPHSTTISPSNSMSGSFPQTKSGKRGFDFSAVNADAVDQLKRNQVLSKSTATPPNSLTPVLNYSTPQDNIIQLQSLIPYPYHDHIPKILQVLVYYLYKLDAYSSEGIFRISSLESTTQQLKNDLTDGCYAAILDVNSGFLIANMIKTVLRGLRPMLIVDSVEAKILQLGKQKVIPPEEAWRIIQELPPENYKTFMYIMTMILYTSRVEVNRMKEVMEVCDLQIR</sequence>
<feature type="domain" description="MyTH4" evidence="3">
    <location>
        <begin position="1"/>
        <end position="198"/>
    </location>
</feature>
<dbReference type="Gene3D" id="1.25.40.530">
    <property type="entry name" value="MyTH4 domain"/>
    <property type="match status" value="1"/>
</dbReference>
<dbReference type="InterPro" id="IPR000198">
    <property type="entry name" value="RhoGAP_dom"/>
</dbReference>
<dbReference type="AlphaFoldDB" id="D8M608"/>
<dbReference type="GO" id="GO:0005856">
    <property type="term" value="C:cytoskeleton"/>
    <property type="evidence" value="ECO:0007669"/>
    <property type="project" value="InterPro"/>
</dbReference>
<dbReference type="GeneID" id="24923260"/>
<dbReference type="SUPFAM" id="SSF48350">
    <property type="entry name" value="GTPase activation domain, GAP"/>
    <property type="match status" value="1"/>
</dbReference>
<feature type="domain" description="Rho-GAP" evidence="2">
    <location>
        <begin position="501"/>
        <end position="654"/>
    </location>
</feature>
<gene>
    <name evidence="4" type="ORF">GSBLH_T00007136001</name>
</gene>
<dbReference type="InterPro" id="IPR008936">
    <property type="entry name" value="Rho_GTPase_activation_prot"/>
</dbReference>
<dbReference type="GO" id="GO:0005737">
    <property type="term" value="C:cytoplasm"/>
    <property type="evidence" value="ECO:0007669"/>
    <property type="project" value="TreeGrafter"/>
</dbReference>
<evidence type="ECO:0000259" key="2">
    <source>
        <dbReference type="PROSITE" id="PS50238"/>
    </source>
</evidence>
<dbReference type="GO" id="GO:0005096">
    <property type="term" value="F:GTPase activator activity"/>
    <property type="evidence" value="ECO:0007669"/>
    <property type="project" value="TreeGrafter"/>
</dbReference>
<dbReference type="PROSITE" id="PS51016">
    <property type="entry name" value="MYTH4"/>
    <property type="match status" value="1"/>
</dbReference>
<dbReference type="Gene3D" id="1.10.555.10">
    <property type="entry name" value="Rho GTPase activation protein"/>
    <property type="match status" value="1"/>
</dbReference>
<dbReference type="Proteomes" id="UP000008312">
    <property type="component" value="Unassembled WGS sequence"/>
</dbReference>
<protein>
    <recommendedName>
        <fullName evidence="6">Rho-GAP domain-containing protein</fullName>
    </recommendedName>
</protein>
<dbReference type="SMART" id="SM00324">
    <property type="entry name" value="RhoGAP"/>
    <property type="match status" value="1"/>
</dbReference>